<feature type="compositionally biased region" description="Polar residues" evidence="2">
    <location>
        <begin position="248"/>
        <end position="283"/>
    </location>
</feature>
<protein>
    <submittedName>
        <fullName evidence="4">Medial cortical node Gef2-related protein Nod1</fullName>
    </submittedName>
</protein>
<feature type="coiled-coil region" evidence="1">
    <location>
        <begin position="336"/>
        <end position="370"/>
    </location>
</feature>
<evidence type="ECO:0000259" key="3">
    <source>
        <dbReference type="Pfam" id="PF17114"/>
    </source>
</evidence>
<keyword evidence="5" id="KW-1185">Reference proteome</keyword>
<proteinExistence type="predicted"/>
<evidence type="ECO:0000313" key="5">
    <source>
        <dbReference type="Proteomes" id="UP001212411"/>
    </source>
</evidence>
<dbReference type="RefSeq" id="XP_056038688.1">
    <property type="nucleotide sequence ID" value="XM_056182552.1"/>
</dbReference>
<accession>A0AAE9WDY4</accession>
<dbReference type="Proteomes" id="UP001212411">
    <property type="component" value="Chromosome 2"/>
</dbReference>
<dbReference type="GeneID" id="80877241"/>
<feature type="region of interest" description="Disordered" evidence="2">
    <location>
        <begin position="241"/>
        <end position="283"/>
    </location>
</feature>
<evidence type="ECO:0000256" key="1">
    <source>
        <dbReference type="SAM" id="Coils"/>
    </source>
</evidence>
<organism evidence="4 5">
    <name type="scientific">Schizosaccharomyces osmophilus</name>
    <dbReference type="NCBI Taxonomy" id="2545709"/>
    <lineage>
        <taxon>Eukaryota</taxon>
        <taxon>Fungi</taxon>
        <taxon>Dikarya</taxon>
        <taxon>Ascomycota</taxon>
        <taxon>Taphrinomycotina</taxon>
        <taxon>Schizosaccharomycetes</taxon>
        <taxon>Schizosaccharomycetales</taxon>
        <taxon>Schizosaccharomycetaceae</taxon>
        <taxon>Schizosaccharomyces</taxon>
    </lineage>
</organism>
<evidence type="ECO:0000256" key="2">
    <source>
        <dbReference type="SAM" id="MobiDB-lite"/>
    </source>
</evidence>
<gene>
    <name evidence="4" type="primary">nod1</name>
    <name evidence="4" type="ORF">SOMG_03763</name>
</gene>
<sequence>MEKPLPKPPSSPKFASTSNDGDFLLDDLVFGLKRYEAAFYIKSGVESVLHSFTKAEELEMIKLSFLIADSPYRPISLESVPSKILFGSFLFYVKDKIYEKAGHILDRQFCFALRRLASDDSSVNNEFFFQQVKSNFLSLPKVKIKMLSVFFSIVQIVLSKLRGGNHERVQFFASIAAVILPKEQVDEMYFLVEYVSINAQKIFQIQPPSPRVLHPLPQPNNNQRPVLIDKGIQKKNVNLTTDQEKGSTAHNNHINSVTQRTKQAGSEFSWHTENPNIPRNTTFNADFSASKKERAAPGVVSPAMEQYDYEQQTKDYNDEIASKSKPTILMVPIDVYEKLNKKFIEASDELRNASNSYQEIREEIDTLYETFADEVNSFENSKKLQEEKIFQEKISVERKIKAYQKEHLAATEHGLT</sequence>
<name>A0AAE9WDY4_9SCHI</name>
<dbReference type="AlphaFoldDB" id="A0AAE9WDY4"/>
<keyword evidence="1" id="KW-0175">Coiled coil</keyword>
<dbReference type="EMBL" id="CP115612">
    <property type="protein sequence ID" value="WBW74445.1"/>
    <property type="molecule type" value="Genomic_DNA"/>
</dbReference>
<evidence type="ECO:0000313" key="4">
    <source>
        <dbReference type="EMBL" id="WBW74445.1"/>
    </source>
</evidence>
<dbReference type="InterPro" id="IPR032634">
    <property type="entry name" value="Gef2/Nod1_dom"/>
</dbReference>
<feature type="domain" description="Gef2/Nod1" evidence="3">
    <location>
        <begin position="60"/>
        <end position="204"/>
    </location>
</feature>
<dbReference type="Pfam" id="PF17114">
    <property type="entry name" value="Nod1"/>
    <property type="match status" value="1"/>
</dbReference>
<dbReference type="KEGG" id="som:SOMG_03763"/>
<reference evidence="4 5" key="1">
    <citation type="journal article" date="2023" name="G3 (Bethesda)">
        <title>A high-quality reference genome for the fission yeast Schizosaccharomyces osmophilus.</title>
        <authorList>
            <person name="Jia G.S."/>
            <person name="Zhang W.C."/>
            <person name="Liang Y."/>
            <person name="Liu X.H."/>
            <person name="Rhind N."/>
            <person name="Pidoux A."/>
            <person name="Brysch-Herzberg M."/>
            <person name="Du L.L."/>
        </authorList>
    </citation>
    <scope>NUCLEOTIDE SEQUENCE [LARGE SCALE GENOMIC DNA]</scope>
    <source>
        <strain evidence="4 5">CBS 15793</strain>
    </source>
</reference>